<dbReference type="STRING" id="1301098.PKB_4446"/>
<evidence type="ECO:0000313" key="5">
    <source>
        <dbReference type="EMBL" id="CDF85770.1"/>
    </source>
</evidence>
<dbReference type="GO" id="GO:0016020">
    <property type="term" value="C:membrane"/>
    <property type="evidence" value="ECO:0007669"/>
    <property type="project" value="TreeGrafter"/>
</dbReference>
<dbReference type="Proteomes" id="UP000025241">
    <property type="component" value="Chromosome I"/>
</dbReference>
<sequence>MSHAAKVVWITGASSGIGEALALALLEQGAEVILSGRRVEALQALAERAPQRTFVLPFESTDYARLPALVEQAWAWRGRIDLLVNNAGVSQRSLALDTDLAVYRQLMEVDYLAPVALTQALLPRLVEQGGGQLAVVSSVAGKVGAPLRTGYCGAKHAVVGYFEALRAEVEAAYGIGVSVILPGSVRTAIAQNSLEGNGSQRGRSDTNIDNGIDPAVAAQTILAGLAARQHDIVVAEGMEKLALQLRQADAEKLFALTAQEGARLAKQREELGAGASIDPGDVQRLQG</sequence>
<dbReference type="OrthoDB" id="9810734at2"/>
<accession>A0A024HL43</accession>
<dbReference type="KEGG" id="pkc:PKB_4446"/>
<dbReference type="SMART" id="SM00822">
    <property type="entry name" value="PKS_KR"/>
    <property type="match status" value="1"/>
</dbReference>
<comment type="similarity">
    <text evidence="1 3">Belongs to the short-chain dehydrogenases/reductases (SDR) family.</text>
</comment>
<dbReference type="PANTHER" id="PTHR44196">
    <property type="entry name" value="DEHYDROGENASE/REDUCTASE SDR FAMILY MEMBER 7B"/>
    <property type="match status" value="1"/>
</dbReference>
<evidence type="ECO:0000259" key="4">
    <source>
        <dbReference type="SMART" id="SM00822"/>
    </source>
</evidence>
<dbReference type="SUPFAM" id="SSF51735">
    <property type="entry name" value="NAD(P)-binding Rossmann-fold domains"/>
    <property type="match status" value="1"/>
</dbReference>
<feature type="domain" description="Ketoreductase" evidence="4">
    <location>
        <begin position="6"/>
        <end position="188"/>
    </location>
</feature>
<gene>
    <name evidence="5" type="ORF">PKB_4446</name>
</gene>
<reference evidence="5 6" key="2">
    <citation type="submission" date="2014-05" db="EMBL/GenBank/DDBJ databases">
        <title>Genome sequence of the 3-chlorobenzoate degrading bacterium Pseudomonas knackmussii B13 shows multiple evidence for horizontal gene transfer.</title>
        <authorList>
            <person name="Miyazaki R."/>
            <person name="Bertelli C."/>
            <person name="Falquet L."/>
            <person name="Robinson-Rechavi M."/>
            <person name="Gharib W."/>
            <person name="Roy S."/>
            <person name="Van der Meer J.R."/>
        </authorList>
    </citation>
    <scope>NUCLEOTIDE SEQUENCE [LARGE SCALE GENOMIC DNA]</scope>
    <source>
        <strain evidence="5 6">B13</strain>
    </source>
</reference>
<evidence type="ECO:0000256" key="3">
    <source>
        <dbReference type="RuleBase" id="RU000363"/>
    </source>
</evidence>
<dbReference type="PANTHER" id="PTHR44196:SF1">
    <property type="entry name" value="DEHYDROGENASE_REDUCTASE SDR FAMILY MEMBER 7B"/>
    <property type="match status" value="1"/>
</dbReference>
<dbReference type="InterPro" id="IPR002347">
    <property type="entry name" value="SDR_fam"/>
</dbReference>
<evidence type="ECO:0000313" key="6">
    <source>
        <dbReference type="Proteomes" id="UP000025241"/>
    </source>
</evidence>
<name>A0A024HL43_PSEKB</name>
<reference evidence="5 6" key="1">
    <citation type="submission" date="2013-03" db="EMBL/GenBank/DDBJ databases">
        <authorList>
            <person name="Linke B."/>
        </authorList>
    </citation>
    <scope>NUCLEOTIDE SEQUENCE [LARGE SCALE GENOMIC DNA]</scope>
    <source>
        <strain evidence="5 6">B13</strain>
    </source>
</reference>
<evidence type="ECO:0000256" key="2">
    <source>
        <dbReference type="ARBA" id="ARBA00023002"/>
    </source>
</evidence>
<dbReference type="PRINTS" id="PR00080">
    <property type="entry name" value="SDRFAMILY"/>
</dbReference>
<dbReference type="GO" id="GO:0016491">
    <property type="term" value="F:oxidoreductase activity"/>
    <property type="evidence" value="ECO:0007669"/>
    <property type="project" value="UniProtKB-KW"/>
</dbReference>
<keyword evidence="6" id="KW-1185">Reference proteome</keyword>
<dbReference type="PROSITE" id="PS00061">
    <property type="entry name" value="ADH_SHORT"/>
    <property type="match status" value="1"/>
</dbReference>
<dbReference type="eggNOG" id="COG0300">
    <property type="taxonomic scope" value="Bacteria"/>
</dbReference>
<dbReference type="InterPro" id="IPR020904">
    <property type="entry name" value="Sc_DH/Rdtase_CS"/>
</dbReference>
<dbReference type="PATRIC" id="fig|1301098.3.peg.4433"/>
<dbReference type="HOGENOM" id="CLU_010194_2_1_6"/>
<dbReference type="InterPro" id="IPR036291">
    <property type="entry name" value="NAD(P)-bd_dom_sf"/>
</dbReference>
<dbReference type="AlphaFoldDB" id="A0A024HL43"/>
<dbReference type="InterPro" id="IPR057326">
    <property type="entry name" value="KR_dom"/>
</dbReference>
<organism evidence="5 6">
    <name type="scientific">Pseudomonas knackmussii (strain DSM 6978 / CCUG 54928 / LMG 23759 / B13)</name>
    <dbReference type="NCBI Taxonomy" id="1301098"/>
    <lineage>
        <taxon>Bacteria</taxon>
        <taxon>Pseudomonadati</taxon>
        <taxon>Pseudomonadota</taxon>
        <taxon>Gammaproteobacteria</taxon>
        <taxon>Pseudomonadales</taxon>
        <taxon>Pseudomonadaceae</taxon>
        <taxon>Pseudomonas</taxon>
    </lineage>
</organism>
<dbReference type="Pfam" id="PF00106">
    <property type="entry name" value="adh_short"/>
    <property type="match status" value="1"/>
</dbReference>
<dbReference type="PRINTS" id="PR00081">
    <property type="entry name" value="GDHRDH"/>
</dbReference>
<dbReference type="EMBL" id="HG322950">
    <property type="protein sequence ID" value="CDF85770.1"/>
    <property type="molecule type" value="Genomic_DNA"/>
</dbReference>
<dbReference type="Gene3D" id="3.40.50.720">
    <property type="entry name" value="NAD(P)-binding Rossmann-like Domain"/>
    <property type="match status" value="1"/>
</dbReference>
<proteinExistence type="inferred from homology"/>
<keyword evidence="2" id="KW-0560">Oxidoreductase</keyword>
<evidence type="ECO:0000256" key="1">
    <source>
        <dbReference type="ARBA" id="ARBA00006484"/>
    </source>
</evidence>
<protein>
    <submittedName>
        <fullName evidence="5">Short-chain dehydrogenase/reductase SDR</fullName>
    </submittedName>
</protein>
<dbReference type="RefSeq" id="WP_043254472.1">
    <property type="nucleotide sequence ID" value="NZ_HG322950.1"/>
</dbReference>